<accession>A0ABN3GW42</accession>
<dbReference type="EMBL" id="BAAARV010000055">
    <property type="protein sequence ID" value="GAA2362545.1"/>
    <property type="molecule type" value="Genomic_DNA"/>
</dbReference>
<protein>
    <submittedName>
        <fullName evidence="1">Uncharacterized protein</fullName>
    </submittedName>
</protein>
<evidence type="ECO:0000313" key="1">
    <source>
        <dbReference type="EMBL" id="GAA2362545.1"/>
    </source>
</evidence>
<dbReference type="Proteomes" id="UP001501444">
    <property type="component" value="Unassembled WGS sequence"/>
</dbReference>
<sequence>MHIEESASRPGDELRANLRTLAEVRRDTLRLRSDLVAAKATLRDVQDRLALPTAPTDRTR</sequence>
<gene>
    <name evidence="1" type="ORF">GCM10010170_058720</name>
</gene>
<proteinExistence type="predicted"/>
<name>A0ABN3GW42_9ACTN</name>
<evidence type="ECO:0000313" key="2">
    <source>
        <dbReference type="Proteomes" id="UP001501444"/>
    </source>
</evidence>
<dbReference type="RefSeq" id="WP_344615781.1">
    <property type="nucleotide sequence ID" value="NZ_BAAARV010000055.1"/>
</dbReference>
<organism evidence="1 2">
    <name type="scientific">Dactylosporangium salmoneum</name>
    <dbReference type="NCBI Taxonomy" id="53361"/>
    <lineage>
        <taxon>Bacteria</taxon>
        <taxon>Bacillati</taxon>
        <taxon>Actinomycetota</taxon>
        <taxon>Actinomycetes</taxon>
        <taxon>Micromonosporales</taxon>
        <taxon>Micromonosporaceae</taxon>
        <taxon>Dactylosporangium</taxon>
    </lineage>
</organism>
<keyword evidence="2" id="KW-1185">Reference proteome</keyword>
<comment type="caution">
    <text evidence="1">The sequence shown here is derived from an EMBL/GenBank/DDBJ whole genome shotgun (WGS) entry which is preliminary data.</text>
</comment>
<reference evidence="1 2" key="1">
    <citation type="journal article" date="2019" name="Int. J. Syst. Evol. Microbiol.">
        <title>The Global Catalogue of Microorganisms (GCM) 10K type strain sequencing project: providing services to taxonomists for standard genome sequencing and annotation.</title>
        <authorList>
            <consortium name="The Broad Institute Genomics Platform"/>
            <consortium name="The Broad Institute Genome Sequencing Center for Infectious Disease"/>
            <person name="Wu L."/>
            <person name="Ma J."/>
        </authorList>
    </citation>
    <scope>NUCLEOTIDE SEQUENCE [LARGE SCALE GENOMIC DNA]</scope>
    <source>
        <strain evidence="1 2">JCM 3272</strain>
    </source>
</reference>